<feature type="transmembrane region" description="Helical" evidence="1">
    <location>
        <begin position="139"/>
        <end position="159"/>
    </location>
</feature>
<dbReference type="Pfam" id="PF07670">
    <property type="entry name" value="Gate"/>
    <property type="match status" value="2"/>
</dbReference>
<feature type="transmembrane region" description="Helical" evidence="1">
    <location>
        <begin position="35"/>
        <end position="60"/>
    </location>
</feature>
<feature type="domain" description="Nucleoside transporter/FeoB GTPase Gate" evidence="2">
    <location>
        <begin position="275"/>
        <end position="378"/>
    </location>
</feature>
<feature type="transmembrane region" description="Helical" evidence="1">
    <location>
        <begin position="277"/>
        <end position="297"/>
    </location>
</feature>
<name>A0A6M8FW30_9GAMM</name>
<dbReference type="InterPro" id="IPR011415">
    <property type="entry name" value="SpmA_SpmB"/>
</dbReference>
<organism evidence="3 4">
    <name type="scientific">Aquipseudomonas campi</name>
    <dbReference type="NCBI Taxonomy" id="2731681"/>
    <lineage>
        <taxon>Bacteria</taxon>
        <taxon>Pseudomonadati</taxon>
        <taxon>Pseudomonadota</taxon>
        <taxon>Gammaproteobacteria</taxon>
        <taxon>Pseudomonadales</taxon>
        <taxon>Pseudomonadaceae</taxon>
        <taxon>Aquipseudomonas</taxon>
    </lineage>
</organism>
<dbReference type="Proteomes" id="UP000501379">
    <property type="component" value="Chromosome"/>
</dbReference>
<feature type="domain" description="Nucleoside transporter/FeoB GTPase Gate" evidence="2">
    <location>
        <begin position="48"/>
        <end position="156"/>
    </location>
</feature>
<dbReference type="InterPro" id="IPR052549">
    <property type="entry name" value="SpmB"/>
</dbReference>
<accession>A0A6M8FW30</accession>
<dbReference type="KEGG" id="pcam:HNE05_17485"/>
<keyword evidence="1" id="KW-1133">Transmembrane helix</keyword>
<keyword evidence="1" id="KW-0472">Membrane</keyword>
<dbReference type="PIRSF" id="PIRSF036542">
    <property type="entry name" value="SpmA_SpmB"/>
    <property type="match status" value="1"/>
</dbReference>
<reference evidence="3" key="1">
    <citation type="submission" date="2020-07" db="EMBL/GenBank/DDBJ databases">
        <title>Nitrate ammonifying Pseudomonas campi sp. nov. isolated from German agricultural grassland.</title>
        <authorList>
            <person name="Timsy T."/>
            <person name="Ulrich A."/>
            <person name="Spanner T."/>
            <person name="Foesel B."/>
            <person name="Kolb S."/>
            <person name="Horn M.A."/>
            <person name="Behrendt U."/>
        </authorList>
    </citation>
    <scope>NUCLEOTIDE SEQUENCE</scope>
    <source>
        <strain evidence="3">S1-A32-2</strain>
    </source>
</reference>
<dbReference type="PANTHER" id="PTHR35793">
    <property type="entry name" value="INNER MEMBRANE PROTEIN YJIG"/>
    <property type="match status" value="1"/>
</dbReference>
<evidence type="ECO:0000313" key="4">
    <source>
        <dbReference type="Proteomes" id="UP000501379"/>
    </source>
</evidence>
<feature type="transmembrane region" description="Helical" evidence="1">
    <location>
        <begin position="235"/>
        <end position="254"/>
    </location>
</feature>
<dbReference type="EMBL" id="CP053697">
    <property type="protein sequence ID" value="QKE65068.1"/>
    <property type="molecule type" value="Genomic_DNA"/>
</dbReference>
<proteinExistence type="predicted"/>
<feature type="transmembrane region" description="Helical" evidence="1">
    <location>
        <begin position="171"/>
        <end position="192"/>
    </location>
</feature>
<feature type="transmembrane region" description="Helical" evidence="1">
    <location>
        <begin position="204"/>
        <end position="229"/>
    </location>
</feature>
<keyword evidence="1" id="KW-0812">Transmembrane</keyword>
<dbReference type="RefSeq" id="WP_173210593.1">
    <property type="nucleotide sequence ID" value="NZ_CP053697.2"/>
</dbReference>
<feature type="transmembrane region" description="Helical" evidence="1">
    <location>
        <begin position="385"/>
        <end position="407"/>
    </location>
</feature>
<feature type="transmembrane region" description="Helical" evidence="1">
    <location>
        <begin position="350"/>
        <end position="373"/>
    </location>
</feature>
<dbReference type="PANTHER" id="PTHR35793:SF2">
    <property type="entry name" value="INNER MEMBRANE PROTEIN YJIG"/>
    <property type="match status" value="1"/>
</dbReference>
<evidence type="ECO:0000313" key="3">
    <source>
        <dbReference type="EMBL" id="QKE65068.1"/>
    </source>
</evidence>
<evidence type="ECO:0000256" key="1">
    <source>
        <dbReference type="SAM" id="Phobius"/>
    </source>
</evidence>
<protein>
    <submittedName>
        <fullName evidence="3">Spore maturation protein</fullName>
    </submittedName>
</protein>
<gene>
    <name evidence="3" type="ORF">HNE05_17485</name>
</gene>
<evidence type="ECO:0000259" key="2">
    <source>
        <dbReference type="Pfam" id="PF07670"/>
    </source>
</evidence>
<dbReference type="GO" id="GO:0005886">
    <property type="term" value="C:plasma membrane"/>
    <property type="evidence" value="ECO:0007669"/>
    <property type="project" value="TreeGrafter"/>
</dbReference>
<sequence length="408" mass="43155">MLNGLWLGFFVVATLAALARWIGGDVAVWAAMVESLFAMAKVSVELMVVLFGTLTLWLGFLRIAEKAGLVDLLGRALGPLFARLMPDVPRGHPALGFITLNFAANGLGLDNAATPIGLKAMKALQELNPSTTVASNAQILFLVLNASSLTLLPVSIFMYRVQQGAEDPTLVFLPILLATSASTLAGLLAVALMQRLRLWDPVVLAYLIPGALLLGGFMALLGGLSATALAALSSLLGNLVLFGLILLFLLVGWLRKVPVYETFVEGAKEGFDVAKSLLPYLVAMLCAIGVLRASGALDFGLDSIRSLIEWLGWDTRFVDALPTALVKPFSGSAARAMLIETMQTHGVDSFPALVAATIQGSTETTFYVLAVYFGAVGIQRARHAVGCALVADLAGVLAAIAVCYWFFA</sequence>
<dbReference type="AlphaFoldDB" id="A0A6M8FW30"/>
<dbReference type="InterPro" id="IPR011642">
    <property type="entry name" value="Gate_dom"/>
</dbReference>
<keyword evidence="4" id="KW-1185">Reference proteome</keyword>